<accession>A0ABR7HJ88</accession>
<dbReference type="InterPro" id="IPR014729">
    <property type="entry name" value="Rossmann-like_a/b/a_fold"/>
</dbReference>
<dbReference type="InterPro" id="IPR005248">
    <property type="entry name" value="NadD/NMNAT"/>
</dbReference>
<evidence type="ECO:0000313" key="12">
    <source>
        <dbReference type="EMBL" id="MBC5727511.1"/>
    </source>
</evidence>
<dbReference type="Gene3D" id="3.40.50.620">
    <property type="entry name" value="HUPs"/>
    <property type="match status" value="1"/>
</dbReference>
<evidence type="ECO:0000256" key="10">
    <source>
        <dbReference type="HAMAP-Rule" id="MF_00244"/>
    </source>
</evidence>
<dbReference type="GO" id="GO:0016779">
    <property type="term" value="F:nucleotidyltransferase activity"/>
    <property type="evidence" value="ECO:0007669"/>
    <property type="project" value="UniProtKB-KW"/>
</dbReference>
<evidence type="ECO:0000256" key="4">
    <source>
        <dbReference type="ARBA" id="ARBA00022679"/>
    </source>
</evidence>
<evidence type="ECO:0000256" key="1">
    <source>
        <dbReference type="ARBA" id="ARBA00002324"/>
    </source>
</evidence>
<dbReference type="CDD" id="cd02165">
    <property type="entry name" value="NMNAT"/>
    <property type="match status" value="1"/>
</dbReference>
<comment type="caution">
    <text evidence="12">The sequence shown here is derived from an EMBL/GenBank/DDBJ whole genome shotgun (WGS) entry which is preliminary data.</text>
</comment>
<dbReference type="Proteomes" id="UP000636755">
    <property type="component" value="Unassembled WGS sequence"/>
</dbReference>
<reference evidence="12 13" key="1">
    <citation type="submission" date="2020-08" db="EMBL/GenBank/DDBJ databases">
        <title>Genome public.</title>
        <authorList>
            <person name="Liu C."/>
            <person name="Sun Q."/>
        </authorList>
    </citation>
    <scope>NUCLEOTIDE SEQUENCE [LARGE SCALE GENOMIC DNA]</scope>
    <source>
        <strain evidence="12 13">NSJ-71</strain>
    </source>
</reference>
<dbReference type="PANTHER" id="PTHR39321:SF3">
    <property type="entry name" value="PHOSPHOPANTETHEINE ADENYLYLTRANSFERASE"/>
    <property type="match status" value="1"/>
</dbReference>
<comment type="catalytic activity">
    <reaction evidence="9 10">
        <text>nicotinate beta-D-ribonucleotide + ATP + H(+) = deamido-NAD(+) + diphosphate</text>
        <dbReference type="Rhea" id="RHEA:22860"/>
        <dbReference type="ChEBI" id="CHEBI:15378"/>
        <dbReference type="ChEBI" id="CHEBI:30616"/>
        <dbReference type="ChEBI" id="CHEBI:33019"/>
        <dbReference type="ChEBI" id="CHEBI:57502"/>
        <dbReference type="ChEBI" id="CHEBI:58437"/>
        <dbReference type="EC" id="2.7.7.18"/>
    </reaction>
</comment>
<dbReference type="NCBIfam" id="TIGR00125">
    <property type="entry name" value="cyt_tran_rel"/>
    <property type="match status" value="1"/>
</dbReference>
<dbReference type="EMBL" id="JACOPS010000001">
    <property type="protein sequence ID" value="MBC5727511.1"/>
    <property type="molecule type" value="Genomic_DNA"/>
</dbReference>
<dbReference type="NCBIfam" id="TIGR00482">
    <property type="entry name" value="nicotinate (nicotinamide) nucleotide adenylyltransferase"/>
    <property type="match status" value="1"/>
</dbReference>
<sequence length="201" mass="22884">MSRIGILGGTFNPIHNGHIQMAKYSHDAAKLDKVILMPTFVPPHKESANLVSCEHRLNMCRLASAELPYAEVSDFEIKLEGKSYTYRTLQLLKSQNENDDFYFIVGADMFLSMQNWKNPEIIFRLATVIAVPRDDDSVSELKEHYDNVLKKMGAKAIILNHSVLTVSSTYVRDNIDNGAALENLIDSRVFNYIKENNLYRV</sequence>
<evidence type="ECO:0000313" key="13">
    <source>
        <dbReference type="Proteomes" id="UP000636755"/>
    </source>
</evidence>
<keyword evidence="7 10" id="KW-0067">ATP-binding</keyword>
<keyword evidence="4 10" id="KW-0808">Transferase</keyword>
<keyword evidence="6 10" id="KW-0547">Nucleotide-binding</keyword>
<evidence type="ECO:0000256" key="2">
    <source>
        <dbReference type="ARBA" id="ARBA00005019"/>
    </source>
</evidence>
<evidence type="ECO:0000256" key="7">
    <source>
        <dbReference type="ARBA" id="ARBA00022840"/>
    </source>
</evidence>
<evidence type="ECO:0000256" key="9">
    <source>
        <dbReference type="ARBA" id="ARBA00048721"/>
    </source>
</evidence>
<dbReference type="PANTHER" id="PTHR39321">
    <property type="entry name" value="NICOTINATE-NUCLEOTIDE ADENYLYLTRANSFERASE-RELATED"/>
    <property type="match status" value="1"/>
</dbReference>
<dbReference type="Pfam" id="PF01467">
    <property type="entry name" value="CTP_transf_like"/>
    <property type="match status" value="1"/>
</dbReference>
<dbReference type="RefSeq" id="WP_186934804.1">
    <property type="nucleotide sequence ID" value="NZ_JACOPS010000001.1"/>
</dbReference>
<dbReference type="NCBIfam" id="NF000840">
    <property type="entry name" value="PRK00071.1-3"/>
    <property type="match status" value="1"/>
</dbReference>
<comment type="similarity">
    <text evidence="10">Belongs to the NadD family.</text>
</comment>
<keyword evidence="5 10" id="KW-0548">Nucleotidyltransferase</keyword>
<protein>
    <recommendedName>
        <fullName evidence="10">Probable nicotinate-nucleotide adenylyltransferase</fullName>
        <ecNumber evidence="10">2.7.7.18</ecNumber>
    </recommendedName>
    <alternativeName>
        <fullName evidence="10">Deamido-NAD(+) diphosphorylase</fullName>
    </alternativeName>
    <alternativeName>
        <fullName evidence="10">Deamido-NAD(+) pyrophosphorylase</fullName>
    </alternativeName>
    <alternativeName>
        <fullName evidence="10">Nicotinate mononucleotide adenylyltransferase</fullName>
        <shortName evidence="10">NaMN adenylyltransferase</shortName>
    </alternativeName>
</protein>
<keyword evidence="13" id="KW-1185">Reference proteome</keyword>
<dbReference type="HAMAP" id="MF_00244">
    <property type="entry name" value="NaMN_adenylyltr"/>
    <property type="match status" value="1"/>
</dbReference>
<evidence type="ECO:0000256" key="5">
    <source>
        <dbReference type="ARBA" id="ARBA00022695"/>
    </source>
</evidence>
<dbReference type="EC" id="2.7.7.18" evidence="10"/>
<evidence type="ECO:0000256" key="3">
    <source>
        <dbReference type="ARBA" id="ARBA00022642"/>
    </source>
</evidence>
<dbReference type="InterPro" id="IPR004821">
    <property type="entry name" value="Cyt_trans-like"/>
</dbReference>
<proteinExistence type="inferred from homology"/>
<comment type="function">
    <text evidence="1 10">Catalyzes the reversible adenylation of nicotinate mononucleotide (NaMN) to nicotinic acid adenine dinucleotide (NaAD).</text>
</comment>
<organism evidence="12 13">
    <name type="scientific">Ruminococcus intestinalis</name>
    <dbReference type="NCBI Taxonomy" id="2763066"/>
    <lineage>
        <taxon>Bacteria</taxon>
        <taxon>Bacillati</taxon>
        <taxon>Bacillota</taxon>
        <taxon>Clostridia</taxon>
        <taxon>Eubacteriales</taxon>
        <taxon>Oscillospiraceae</taxon>
        <taxon>Ruminococcus</taxon>
    </lineage>
</organism>
<evidence type="ECO:0000256" key="6">
    <source>
        <dbReference type="ARBA" id="ARBA00022741"/>
    </source>
</evidence>
<gene>
    <name evidence="10 12" type="primary">nadD</name>
    <name evidence="12" type="ORF">H8R91_02970</name>
</gene>
<evidence type="ECO:0000259" key="11">
    <source>
        <dbReference type="Pfam" id="PF01467"/>
    </source>
</evidence>
<keyword evidence="8 10" id="KW-0520">NAD</keyword>
<dbReference type="SUPFAM" id="SSF52374">
    <property type="entry name" value="Nucleotidylyl transferase"/>
    <property type="match status" value="1"/>
</dbReference>
<keyword evidence="3 10" id="KW-0662">Pyridine nucleotide biosynthesis</keyword>
<name>A0ABR7HJ88_9FIRM</name>
<comment type="pathway">
    <text evidence="2 10">Cofactor biosynthesis; NAD(+) biosynthesis; deamido-NAD(+) from nicotinate D-ribonucleotide: step 1/1.</text>
</comment>
<evidence type="ECO:0000256" key="8">
    <source>
        <dbReference type="ARBA" id="ARBA00023027"/>
    </source>
</evidence>
<feature type="domain" description="Cytidyltransferase-like" evidence="11">
    <location>
        <begin position="6"/>
        <end position="173"/>
    </location>
</feature>